<name>A0A7K1LFY5_9MICC</name>
<evidence type="ECO:0000313" key="3">
    <source>
        <dbReference type="Proteomes" id="UP000462152"/>
    </source>
</evidence>
<reference evidence="2 3" key="1">
    <citation type="submission" date="2019-12" db="EMBL/GenBank/DDBJ databases">
        <authorList>
            <person name="Li J."/>
            <person name="Shi Y."/>
            <person name="Xu G."/>
            <person name="Xiao D."/>
            <person name="Ran X."/>
        </authorList>
    </citation>
    <scope>NUCLEOTIDE SEQUENCE [LARGE SCALE GENOMIC DNA]</scope>
    <source>
        <strain evidence="2 3">JCM 15915</strain>
    </source>
</reference>
<dbReference type="EMBL" id="WOGT01000001">
    <property type="protein sequence ID" value="MUN54010.1"/>
    <property type="molecule type" value="Genomic_DNA"/>
</dbReference>
<comment type="caution">
    <text evidence="2">The sequence shown here is derived from an EMBL/GenBank/DDBJ whole genome shotgun (WGS) entry which is preliminary data.</text>
</comment>
<proteinExistence type="predicted"/>
<dbReference type="OrthoDB" id="4881765at2"/>
<accession>A0A7K1LFY5</accession>
<organism evidence="2 3">
    <name type="scientific">Rothia koreensis</name>
    <dbReference type="NCBI Taxonomy" id="592378"/>
    <lineage>
        <taxon>Bacteria</taxon>
        <taxon>Bacillati</taxon>
        <taxon>Actinomycetota</taxon>
        <taxon>Actinomycetes</taxon>
        <taxon>Micrococcales</taxon>
        <taxon>Micrococcaceae</taxon>
        <taxon>Rothia</taxon>
    </lineage>
</organism>
<dbReference type="Proteomes" id="UP000462152">
    <property type="component" value="Unassembled WGS sequence"/>
</dbReference>
<dbReference type="RefSeq" id="WP_129314102.1">
    <property type="nucleotide sequence ID" value="NZ_NOIQ01000001.1"/>
</dbReference>
<evidence type="ECO:0000256" key="1">
    <source>
        <dbReference type="SAM" id="MobiDB-lite"/>
    </source>
</evidence>
<gene>
    <name evidence="2" type="ORF">GMA10_02005</name>
</gene>
<dbReference type="AlphaFoldDB" id="A0A7K1LFY5"/>
<protein>
    <submittedName>
        <fullName evidence="2">Uncharacterized protein</fullName>
    </submittedName>
</protein>
<sequence>MTVHHCPTHDPPEGASGDVPWCPTRRDRLAQPVPLFVGLPGGVADAVLVYTRLTGILPWIVDRSPVDELDLLSASYRPLHRGRLRSTCLMWALSQQVPEVLARGGFRPEDAYLRWPHHDDDGRPGASSPVTGLVVRPDVVVETCWPEQDTSWDLPVVPDVPCLQLFRDHAGMIGARHATTWERRRCPDCLERARAEHDAARPGLTPMSIVALIGAVATGQRPGTDPWTGPAWPDCVCALGSGTPGSGALESGGPESDAVGLATPVAGDPDLSVHPWGDTVEKA</sequence>
<keyword evidence="3" id="KW-1185">Reference proteome</keyword>
<feature type="region of interest" description="Disordered" evidence="1">
    <location>
        <begin position="246"/>
        <end position="283"/>
    </location>
</feature>
<evidence type="ECO:0000313" key="2">
    <source>
        <dbReference type="EMBL" id="MUN54010.1"/>
    </source>
</evidence>